<dbReference type="Proteomes" id="UP000515312">
    <property type="component" value="Chromosome"/>
</dbReference>
<dbReference type="EMBL" id="CP060394">
    <property type="protein sequence ID" value="QNI34015.1"/>
    <property type="molecule type" value="Genomic_DNA"/>
</dbReference>
<comment type="similarity">
    <text evidence="2">Belongs to the UPF0014 family.</text>
</comment>
<evidence type="ECO:0000313" key="7">
    <source>
        <dbReference type="EMBL" id="QNI34015.1"/>
    </source>
</evidence>
<comment type="subcellular location">
    <subcellularLocation>
        <location evidence="1">Membrane</location>
        <topology evidence="1">Multi-pass membrane protein</topology>
    </subcellularLocation>
</comment>
<dbReference type="KEGG" id="adin:H7849_08965"/>
<evidence type="ECO:0000313" key="8">
    <source>
        <dbReference type="Proteomes" id="UP000515312"/>
    </source>
</evidence>
<evidence type="ECO:0000256" key="3">
    <source>
        <dbReference type="ARBA" id="ARBA00022692"/>
    </source>
</evidence>
<sequence length="267" mass="28424">MDLRLRCCVLNHLFHSQLTLGIAECVVAALLALAVMLLARKRAPGILKELPVAEIRGVVQIVAVGAILALMLRGPQWTSLLVLAVMMLAAASIVRKRAKRIPRAFLLALTSICAGTGVVLAIMIVFGVIPLKITMLVPVGSMVIANTMNTQSLFLDRLRGEVTSHVGEIESALALGASADAAVLPYLNAAFRACLIPSVDNIRSLGIVWIPGIMAGMVLSGASPMFAALYQFVVLTTIFSASALACFVSSHLVTGRIFTLHEQLMLR</sequence>
<keyword evidence="5 6" id="KW-0472">Membrane</keyword>
<reference evidence="7 8" key="1">
    <citation type="submission" date="2020-08" db="EMBL/GenBank/DDBJ databases">
        <title>Edaphobacter telluris sp. nov. and Acidobacterium dinghuensis sp. nov., two acidobacteria isolated from forest soil.</title>
        <authorList>
            <person name="Fu J."/>
            <person name="Qiu L."/>
        </authorList>
    </citation>
    <scope>NUCLEOTIDE SEQUENCE [LARGE SCALE GENOMIC DNA]</scope>
    <source>
        <strain evidence="7">4Y35</strain>
    </source>
</reference>
<protein>
    <submittedName>
        <fullName evidence="7">Iron export ABC transporter permease subunit FetB</fullName>
    </submittedName>
</protein>
<accession>A0A7G8BN95</accession>
<evidence type="ECO:0000256" key="6">
    <source>
        <dbReference type="SAM" id="Phobius"/>
    </source>
</evidence>
<feature type="transmembrane region" description="Helical" evidence="6">
    <location>
        <begin position="228"/>
        <end position="248"/>
    </location>
</feature>
<keyword evidence="4 6" id="KW-1133">Transmembrane helix</keyword>
<feature type="transmembrane region" description="Helical" evidence="6">
    <location>
        <begin position="77"/>
        <end position="94"/>
    </location>
</feature>
<feature type="transmembrane region" description="Helical" evidence="6">
    <location>
        <begin position="202"/>
        <end position="222"/>
    </location>
</feature>
<feature type="transmembrane region" description="Helical" evidence="6">
    <location>
        <begin position="51"/>
        <end position="71"/>
    </location>
</feature>
<dbReference type="InterPro" id="IPR005226">
    <property type="entry name" value="UPF0014_fam"/>
</dbReference>
<evidence type="ECO:0000256" key="1">
    <source>
        <dbReference type="ARBA" id="ARBA00004141"/>
    </source>
</evidence>
<dbReference type="PANTHER" id="PTHR30028">
    <property type="entry name" value="UPF0014 INNER MEMBRANE PROTEIN YBBM-RELATED"/>
    <property type="match status" value="1"/>
</dbReference>
<dbReference type="Pfam" id="PF03649">
    <property type="entry name" value="UPF0014"/>
    <property type="match status" value="1"/>
</dbReference>
<feature type="transmembrane region" description="Helical" evidence="6">
    <location>
        <begin position="20"/>
        <end position="39"/>
    </location>
</feature>
<dbReference type="AlphaFoldDB" id="A0A7G8BN95"/>
<feature type="transmembrane region" description="Helical" evidence="6">
    <location>
        <begin position="135"/>
        <end position="155"/>
    </location>
</feature>
<name>A0A7G8BN95_9BACT</name>
<evidence type="ECO:0000256" key="2">
    <source>
        <dbReference type="ARBA" id="ARBA00005268"/>
    </source>
</evidence>
<dbReference type="PANTHER" id="PTHR30028:SF0">
    <property type="entry name" value="PROTEIN ALUMINUM SENSITIVE 3"/>
    <property type="match status" value="1"/>
</dbReference>
<evidence type="ECO:0000256" key="5">
    <source>
        <dbReference type="ARBA" id="ARBA00023136"/>
    </source>
</evidence>
<organism evidence="7 8">
    <name type="scientific">Alloacidobacterium dinghuense</name>
    <dbReference type="NCBI Taxonomy" id="2763107"/>
    <lineage>
        <taxon>Bacteria</taxon>
        <taxon>Pseudomonadati</taxon>
        <taxon>Acidobacteriota</taxon>
        <taxon>Terriglobia</taxon>
        <taxon>Terriglobales</taxon>
        <taxon>Acidobacteriaceae</taxon>
        <taxon>Alloacidobacterium</taxon>
    </lineage>
</organism>
<proteinExistence type="inferred from homology"/>
<evidence type="ECO:0000256" key="4">
    <source>
        <dbReference type="ARBA" id="ARBA00022989"/>
    </source>
</evidence>
<keyword evidence="3 6" id="KW-0812">Transmembrane</keyword>
<feature type="transmembrane region" description="Helical" evidence="6">
    <location>
        <begin position="106"/>
        <end position="129"/>
    </location>
</feature>
<keyword evidence="8" id="KW-1185">Reference proteome</keyword>
<dbReference type="GO" id="GO:0005886">
    <property type="term" value="C:plasma membrane"/>
    <property type="evidence" value="ECO:0007669"/>
    <property type="project" value="TreeGrafter"/>
</dbReference>
<gene>
    <name evidence="7" type="primary">fetB</name>
    <name evidence="7" type="ORF">H7849_08965</name>
</gene>